<evidence type="ECO:0000256" key="1">
    <source>
        <dbReference type="ARBA" id="ARBA00001712"/>
    </source>
</evidence>
<dbReference type="InterPro" id="IPR011013">
    <property type="entry name" value="Gal_mutarotase_sf_dom"/>
</dbReference>
<reference evidence="10" key="1">
    <citation type="submission" date="2016-11" db="UniProtKB">
        <authorList>
            <consortium name="WormBaseParasite"/>
        </authorList>
    </citation>
    <scope>IDENTIFICATION</scope>
</reference>
<dbReference type="InterPro" id="IPR008183">
    <property type="entry name" value="Aldose_1/G6P_1-epimerase"/>
</dbReference>
<dbReference type="GO" id="GO:0030246">
    <property type="term" value="F:carbohydrate binding"/>
    <property type="evidence" value="ECO:0007669"/>
    <property type="project" value="InterPro"/>
</dbReference>
<evidence type="ECO:0000256" key="3">
    <source>
        <dbReference type="ARBA" id="ARBA00006206"/>
    </source>
</evidence>
<dbReference type="AlphaFoldDB" id="A0A1I7YXX2"/>
<protein>
    <recommendedName>
        <fullName evidence="4">Galactose mutarotase</fullName>
    </recommendedName>
    <alternativeName>
        <fullName evidence="7">Aldose 1-epimerase</fullName>
    </alternativeName>
</protein>
<dbReference type="GO" id="GO:0004034">
    <property type="term" value="F:aldose 1-epimerase activity"/>
    <property type="evidence" value="ECO:0007669"/>
    <property type="project" value="UniProtKB-EC"/>
</dbReference>
<dbReference type="SUPFAM" id="SSF74650">
    <property type="entry name" value="Galactose mutarotase-like"/>
    <property type="match status" value="1"/>
</dbReference>
<evidence type="ECO:0000313" key="9">
    <source>
        <dbReference type="Proteomes" id="UP000095287"/>
    </source>
</evidence>
<dbReference type="UniPathway" id="UPA00214"/>
<evidence type="ECO:0000256" key="8">
    <source>
        <dbReference type="ARBA" id="ARBA00045743"/>
    </source>
</evidence>
<evidence type="ECO:0000256" key="5">
    <source>
        <dbReference type="ARBA" id="ARBA00023235"/>
    </source>
</evidence>
<dbReference type="Gene3D" id="2.70.98.10">
    <property type="match status" value="1"/>
</dbReference>
<dbReference type="GO" id="GO:0033499">
    <property type="term" value="P:galactose catabolic process via UDP-galactose, Leloir pathway"/>
    <property type="evidence" value="ECO:0007669"/>
    <property type="project" value="TreeGrafter"/>
</dbReference>
<dbReference type="PANTHER" id="PTHR10091:SF0">
    <property type="entry name" value="GALACTOSE MUTAROTASE"/>
    <property type="match status" value="1"/>
</dbReference>
<sequence>MRSVTVEAFGQSRREEKRIVLVTLTSNRGVRLELLNFGAAIKSLRVPDRDGALTDVVKGFDTFEEYERDATCCGCTVGRVAGEIGFGQFALDSREYLLGVNAPPHHRNGGARSCLSKKVWNYELLEEGNAVCFSCRSHDGEGGYPGTLTVEVTYILTNQNEVVVDYRASSDKATILNLSSNLLFHLGAKSLEHLSVQLSNNRFLPTDEDGLVTGEIIPTAGTLLDCSSGPRPLRSLLGTQPLGVYFAQDLSPDARLKKFRHVARVSNAATGVVLNVASTYPTVFLSSLEEHLLLRCQHFPDAINKPSFPSVVLRKDQIYQQMTSFRFGICE</sequence>
<organism evidence="9 10">
    <name type="scientific">Steinernema glaseri</name>
    <dbReference type="NCBI Taxonomy" id="37863"/>
    <lineage>
        <taxon>Eukaryota</taxon>
        <taxon>Metazoa</taxon>
        <taxon>Ecdysozoa</taxon>
        <taxon>Nematoda</taxon>
        <taxon>Chromadorea</taxon>
        <taxon>Rhabditida</taxon>
        <taxon>Tylenchina</taxon>
        <taxon>Panagrolaimomorpha</taxon>
        <taxon>Strongyloidoidea</taxon>
        <taxon>Steinernematidae</taxon>
        <taxon>Steinernema</taxon>
    </lineage>
</organism>
<dbReference type="InterPro" id="IPR014718">
    <property type="entry name" value="GH-type_carb-bd"/>
</dbReference>
<dbReference type="PANTHER" id="PTHR10091">
    <property type="entry name" value="ALDOSE-1-EPIMERASE"/>
    <property type="match status" value="1"/>
</dbReference>
<dbReference type="Pfam" id="PF01263">
    <property type="entry name" value="Aldose_epim"/>
    <property type="match status" value="1"/>
</dbReference>
<dbReference type="InterPro" id="IPR047215">
    <property type="entry name" value="Galactose_mutarotase-like"/>
</dbReference>
<dbReference type="CDD" id="cd09019">
    <property type="entry name" value="galactose_mutarotase_like"/>
    <property type="match status" value="1"/>
</dbReference>
<evidence type="ECO:0000256" key="2">
    <source>
        <dbReference type="ARBA" id="ARBA00004947"/>
    </source>
</evidence>
<dbReference type="Proteomes" id="UP000095287">
    <property type="component" value="Unplaced"/>
</dbReference>
<evidence type="ECO:0000313" key="10">
    <source>
        <dbReference type="WBParaSite" id="L893_g20638.t1"/>
    </source>
</evidence>
<accession>A0A1I7YXX2</accession>
<keyword evidence="9" id="KW-1185">Reference proteome</keyword>
<comment type="similarity">
    <text evidence="3">Belongs to the aldose epimerase family.</text>
</comment>
<name>A0A1I7YXX2_9BILA</name>
<keyword evidence="5" id="KW-0413">Isomerase</keyword>
<comment type="function">
    <text evidence="8">Mutarotase that catalyzes the interconversion of beta-D-galactose and alpha-D-galactose during galactose metabolism. Beta-D-galactose is metabolized in the liver into glucose 1-phosphate, the primary metabolic fuel, by the action of four enzymes that constitute the Leloir pathway: GALM, GALK1 (galactokinase), GALT (galactose-1-phosphate uridylyltransferase) and GALE (UDP-galactose-4'-epimerase). Involved in the maintenance of the equilibrium between the beta- and alpha-anomers of galactose, therefore ensuring a sufficient supply of the alpha-anomer for GALK1. Also active on D-glucose although shows a preference for galactose over glucose.</text>
</comment>
<keyword evidence="6" id="KW-0119">Carbohydrate metabolism</keyword>
<comment type="pathway">
    <text evidence="2">Carbohydrate metabolism; galactose metabolism.</text>
</comment>
<comment type="catalytic activity">
    <reaction evidence="1">
        <text>alpha-D-galactose = beta-D-galactose</text>
        <dbReference type="Rhea" id="RHEA:28675"/>
        <dbReference type="ChEBI" id="CHEBI:27667"/>
        <dbReference type="ChEBI" id="CHEBI:28061"/>
        <dbReference type="EC" id="5.1.3.3"/>
    </reaction>
    <physiologicalReaction direction="right-to-left" evidence="1">
        <dbReference type="Rhea" id="RHEA:28677"/>
    </physiologicalReaction>
</comment>
<evidence type="ECO:0000256" key="6">
    <source>
        <dbReference type="ARBA" id="ARBA00023277"/>
    </source>
</evidence>
<proteinExistence type="inferred from homology"/>
<dbReference type="WBParaSite" id="L893_g20638.t1">
    <property type="protein sequence ID" value="L893_g20638.t1"/>
    <property type="gene ID" value="L893_g20638"/>
</dbReference>
<evidence type="ECO:0000256" key="7">
    <source>
        <dbReference type="ARBA" id="ARBA00032729"/>
    </source>
</evidence>
<dbReference type="GO" id="GO:0006006">
    <property type="term" value="P:glucose metabolic process"/>
    <property type="evidence" value="ECO:0007669"/>
    <property type="project" value="TreeGrafter"/>
</dbReference>
<evidence type="ECO:0000256" key="4">
    <source>
        <dbReference type="ARBA" id="ARBA00021023"/>
    </source>
</evidence>